<feature type="region of interest" description="Disordered" evidence="12">
    <location>
        <begin position="685"/>
        <end position="761"/>
    </location>
</feature>
<keyword evidence="8" id="KW-0408">Iron</keyword>
<gene>
    <name evidence="14" type="ORF">niasHT_008887</name>
</gene>
<accession>A0ABD2LYB8</accession>
<evidence type="ECO:0000256" key="1">
    <source>
        <dbReference type="ARBA" id="ARBA00004123"/>
    </source>
</evidence>
<dbReference type="GO" id="GO:0008270">
    <property type="term" value="F:zinc ion binding"/>
    <property type="evidence" value="ECO:0007669"/>
    <property type="project" value="UniProtKB-KW"/>
</dbReference>
<keyword evidence="7" id="KW-0560">Oxidoreductase</keyword>
<dbReference type="Pfam" id="PF02373">
    <property type="entry name" value="JmjC"/>
    <property type="match status" value="1"/>
</dbReference>
<keyword evidence="11" id="KW-0539">Nucleus</keyword>
<keyword evidence="10" id="KW-0804">Transcription</keyword>
<feature type="region of interest" description="Disordered" evidence="12">
    <location>
        <begin position="641"/>
        <end position="671"/>
    </location>
</feature>
<dbReference type="GO" id="GO:0006325">
    <property type="term" value="P:chromatin organization"/>
    <property type="evidence" value="ECO:0007669"/>
    <property type="project" value="UniProtKB-KW"/>
</dbReference>
<feature type="compositionally biased region" description="Polar residues" evidence="12">
    <location>
        <begin position="641"/>
        <end position="664"/>
    </location>
</feature>
<dbReference type="InterPro" id="IPR011011">
    <property type="entry name" value="Znf_FYVE_PHD"/>
</dbReference>
<feature type="compositionally biased region" description="Low complexity" evidence="12">
    <location>
        <begin position="318"/>
        <end position="343"/>
    </location>
</feature>
<dbReference type="Gene3D" id="2.60.120.650">
    <property type="entry name" value="Cupin"/>
    <property type="match status" value="2"/>
</dbReference>
<dbReference type="SUPFAM" id="SSF51197">
    <property type="entry name" value="Clavaminate synthase-like"/>
    <property type="match status" value="1"/>
</dbReference>
<organism evidence="14 15">
    <name type="scientific">Heterodera trifolii</name>
    <dbReference type="NCBI Taxonomy" id="157864"/>
    <lineage>
        <taxon>Eukaryota</taxon>
        <taxon>Metazoa</taxon>
        <taxon>Ecdysozoa</taxon>
        <taxon>Nematoda</taxon>
        <taxon>Chromadorea</taxon>
        <taxon>Rhabditida</taxon>
        <taxon>Tylenchina</taxon>
        <taxon>Tylenchomorpha</taxon>
        <taxon>Tylenchoidea</taxon>
        <taxon>Heteroderidae</taxon>
        <taxon>Heteroderinae</taxon>
        <taxon>Heterodera</taxon>
    </lineage>
</organism>
<dbReference type="Pfam" id="PF17811">
    <property type="entry name" value="JHD"/>
    <property type="match status" value="1"/>
</dbReference>
<feature type="domain" description="JmjC" evidence="13">
    <location>
        <begin position="362"/>
        <end position="541"/>
    </location>
</feature>
<dbReference type="SUPFAM" id="SSF57903">
    <property type="entry name" value="FYVE/PHD zinc finger"/>
    <property type="match status" value="1"/>
</dbReference>
<evidence type="ECO:0000256" key="7">
    <source>
        <dbReference type="ARBA" id="ARBA00023002"/>
    </source>
</evidence>
<dbReference type="PANTHER" id="PTHR23123">
    <property type="entry name" value="PHD/F-BOX CONTAINING PROTEIN"/>
    <property type="match status" value="1"/>
</dbReference>
<dbReference type="SMART" id="SM00249">
    <property type="entry name" value="PHD"/>
    <property type="match status" value="1"/>
</dbReference>
<dbReference type="PROSITE" id="PS51184">
    <property type="entry name" value="JMJC"/>
    <property type="match status" value="1"/>
</dbReference>
<dbReference type="InterPro" id="IPR041070">
    <property type="entry name" value="JHD"/>
</dbReference>
<feature type="region of interest" description="Disordered" evidence="12">
    <location>
        <begin position="318"/>
        <end position="375"/>
    </location>
</feature>
<keyword evidence="3" id="KW-0863">Zinc-finger</keyword>
<evidence type="ECO:0000256" key="12">
    <source>
        <dbReference type="SAM" id="MobiDB-lite"/>
    </source>
</evidence>
<feature type="region of interest" description="Disordered" evidence="12">
    <location>
        <begin position="1"/>
        <end position="30"/>
    </location>
</feature>
<keyword evidence="9" id="KW-0805">Transcription regulation</keyword>
<evidence type="ECO:0000256" key="10">
    <source>
        <dbReference type="ARBA" id="ARBA00023163"/>
    </source>
</evidence>
<feature type="compositionally biased region" description="Acidic residues" evidence="12">
    <location>
        <begin position="720"/>
        <end position="732"/>
    </location>
</feature>
<keyword evidence="2" id="KW-0479">Metal-binding</keyword>
<feature type="compositionally biased region" description="Basic residues" evidence="12">
    <location>
        <begin position="738"/>
        <end position="752"/>
    </location>
</feature>
<reference evidence="14 15" key="1">
    <citation type="submission" date="2024-10" db="EMBL/GenBank/DDBJ databases">
        <authorList>
            <person name="Kim D."/>
        </authorList>
    </citation>
    <scope>NUCLEOTIDE SEQUENCE [LARGE SCALE GENOMIC DNA]</scope>
    <source>
        <strain evidence="14">BH-2024</strain>
    </source>
</reference>
<evidence type="ECO:0000256" key="2">
    <source>
        <dbReference type="ARBA" id="ARBA00022723"/>
    </source>
</evidence>
<dbReference type="InterPro" id="IPR001965">
    <property type="entry name" value="Znf_PHD"/>
</dbReference>
<evidence type="ECO:0000256" key="3">
    <source>
        <dbReference type="ARBA" id="ARBA00022771"/>
    </source>
</evidence>
<feature type="region of interest" description="Disordered" evidence="12">
    <location>
        <begin position="841"/>
        <end position="880"/>
    </location>
</feature>
<evidence type="ECO:0000256" key="4">
    <source>
        <dbReference type="ARBA" id="ARBA00022833"/>
    </source>
</evidence>
<dbReference type="InterPro" id="IPR050690">
    <property type="entry name" value="JHDM1_Histone_Demethylase"/>
</dbReference>
<dbReference type="Gene3D" id="1.20.58.1360">
    <property type="match status" value="1"/>
</dbReference>
<dbReference type="GO" id="GO:0051213">
    <property type="term" value="F:dioxygenase activity"/>
    <property type="evidence" value="ECO:0007669"/>
    <property type="project" value="UniProtKB-KW"/>
</dbReference>
<evidence type="ECO:0000313" key="15">
    <source>
        <dbReference type="Proteomes" id="UP001620626"/>
    </source>
</evidence>
<protein>
    <recommendedName>
        <fullName evidence="13">JmjC domain-containing protein</fullName>
    </recommendedName>
</protein>
<evidence type="ECO:0000256" key="6">
    <source>
        <dbReference type="ARBA" id="ARBA00022964"/>
    </source>
</evidence>
<evidence type="ECO:0000313" key="14">
    <source>
        <dbReference type="EMBL" id="KAL3120260.1"/>
    </source>
</evidence>
<feature type="compositionally biased region" description="Basic and acidic residues" evidence="12">
    <location>
        <begin position="918"/>
        <end position="935"/>
    </location>
</feature>
<evidence type="ECO:0000256" key="11">
    <source>
        <dbReference type="ARBA" id="ARBA00023242"/>
    </source>
</evidence>
<dbReference type="AlphaFoldDB" id="A0ABD2LYB8"/>
<proteinExistence type="predicted"/>
<keyword evidence="4" id="KW-0862">Zinc</keyword>
<dbReference type="Proteomes" id="UP001620626">
    <property type="component" value="Unassembled WGS sequence"/>
</dbReference>
<dbReference type="InterPro" id="IPR003347">
    <property type="entry name" value="JmjC_dom"/>
</dbReference>
<feature type="region of interest" description="Disordered" evidence="12">
    <location>
        <begin position="894"/>
        <end position="992"/>
    </location>
</feature>
<feature type="compositionally biased region" description="Basic residues" evidence="12">
    <location>
        <begin position="981"/>
        <end position="992"/>
    </location>
</feature>
<evidence type="ECO:0000256" key="9">
    <source>
        <dbReference type="ARBA" id="ARBA00023015"/>
    </source>
</evidence>
<dbReference type="SMART" id="SM00558">
    <property type="entry name" value="JmjC"/>
    <property type="match status" value="1"/>
</dbReference>
<sequence>MESLAPVDVPASDGGSGECHPSASSDSLATNANSSSSTCAHCGRENASTEFADSAGPNLLLLLHAGALPSQEAKLLRKRRDLAGQNAENVAAVGDDEPSISEWIFCDLCRKWFHCVCVNVQEYEVPLIDKFHCPSCRFAHGDSIMKVRRLSHRYAFDDESERELPEQIGTEQWIRHFRERYNQFPEAPQPSLLQVFDHGAEMMANFDFEKGWHLPIKVCHPHGLGLRMPDDPYFDVLDVCRLLSDAVTVDTIDVYAQRSYTMSLGRFYGLWRKRVRERLYNILSLEFSGTKLGDIVRSPTLVRLLSWVHKFWPDNESANNNNSKISGNSNKNEYVDEQQQQQQPMDDSNDSVRDAVDGPHQSQAVQQEGVHQSPTTATTKDLFEFGPQVLHRLAPTASSSSSSSTASLHNSSRPFVEHFCLVGMRGSYTDFHIDFGGSSVWYHVFRGEKVFFVARPSAQNLAEFLRWQRLDGRARSETFFGDCLPPGEQLFRVHVRERETLFLPSGWIHAVFTPEDSLVFGGNFLHSLSVPMQLKIYEMELAADTEERFKFPFFELCNFYAAKNIAEILKDHTAEGVVAPQLQFDAAKVLLDKCKEWLQLPGGKFAIFNGNLRQLERELGRQRNLRRRICERALRTATAAFSENASASTSASDSPCPTNSSGTPLPSEAGEDDKLDAQELFDRSFAVEDEEEYDLEEDEEEEEEDHEEGEEWADGGGETEYLEGEEEEEGENNEQRKRFNRRRTKTASIRRRTITETTTSAVGEEQRTTVLEIESTGPVKVKIKLPCWRSSGCSTSSTGGAHSLQQQKQHFIVKQQRSCWDRKKNVTVSAAAVEHADADDEPPVLDVGALFSGQSAHGRRRRPSMRISEGGRTLDAQAFSSPFADESVDLAEFDQREQSAKRAKKGTETKSFLAQYTPEERRQIENADRAGELDSRGQLFSPSSTKKLMKSRPKENSSTSSAGASKGQKVAKCPMNAQQRIAKKLGLMRKKN</sequence>
<name>A0ABD2LYB8_9BILA</name>
<feature type="compositionally biased region" description="Basic and acidic residues" evidence="12">
    <location>
        <begin position="894"/>
        <end position="908"/>
    </location>
</feature>
<dbReference type="GO" id="GO:0005634">
    <property type="term" value="C:nucleus"/>
    <property type="evidence" value="ECO:0007669"/>
    <property type="project" value="UniProtKB-SubCell"/>
</dbReference>
<keyword evidence="15" id="KW-1185">Reference proteome</keyword>
<evidence type="ECO:0000259" key="13">
    <source>
        <dbReference type="PROSITE" id="PS51184"/>
    </source>
</evidence>
<evidence type="ECO:0000256" key="8">
    <source>
        <dbReference type="ARBA" id="ARBA00023004"/>
    </source>
</evidence>
<feature type="compositionally biased region" description="Polar residues" evidence="12">
    <location>
        <begin position="360"/>
        <end position="375"/>
    </location>
</feature>
<feature type="compositionally biased region" description="Acidic residues" evidence="12">
    <location>
        <begin position="687"/>
        <end position="713"/>
    </location>
</feature>
<comment type="subcellular location">
    <subcellularLocation>
        <location evidence="1">Nucleus</location>
    </subcellularLocation>
</comment>
<comment type="caution">
    <text evidence="14">The sequence shown here is derived from an EMBL/GenBank/DDBJ whole genome shotgun (WGS) entry which is preliminary data.</text>
</comment>
<evidence type="ECO:0000256" key="5">
    <source>
        <dbReference type="ARBA" id="ARBA00022853"/>
    </source>
</evidence>
<dbReference type="EMBL" id="JBICBT010000217">
    <property type="protein sequence ID" value="KAL3120260.1"/>
    <property type="molecule type" value="Genomic_DNA"/>
</dbReference>
<keyword evidence="6" id="KW-0223">Dioxygenase</keyword>
<keyword evidence="5" id="KW-0156">Chromatin regulator</keyword>